<protein>
    <submittedName>
        <fullName evidence="1">Uncharacterized protein</fullName>
    </submittedName>
</protein>
<gene>
    <name evidence="1" type="ORF">HHI36_023811</name>
</gene>
<organism evidence="1 2">
    <name type="scientific">Cryptolaemus montrouzieri</name>
    <dbReference type="NCBI Taxonomy" id="559131"/>
    <lineage>
        <taxon>Eukaryota</taxon>
        <taxon>Metazoa</taxon>
        <taxon>Ecdysozoa</taxon>
        <taxon>Arthropoda</taxon>
        <taxon>Hexapoda</taxon>
        <taxon>Insecta</taxon>
        <taxon>Pterygota</taxon>
        <taxon>Neoptera</taxon>
        <taxon>Endopterygota</taxon>
        <taxon>Coleoptera</taxon>
        <taxon>Polyphaga</taxon>
        <taxon>Cucujiformia</taxon>
        <taxon>Coccinelloidea</taxon>
        <taxon>Coccinellidae</taxon>
        <taxon>Scymninae</taxon>
        <taxon>Scymnini</taxon>
        <taxon>Cryptolaemus</taxon>
    </lineage>
</organism>
<dbReference type="EMBL" id="JABFTP020000186">
    <property type="protein sequence ID" value="KAL3290470.1"/>
    <property type="molecule type" value="Genomic_DNA"/>
</dbReference>
<accession>A0ABD2PJN1</accession>
<reference evidence="1 2" key="1">
    <citation type="journal article" date="2021" name="BMC Biol.">
        <title>Horizontally acquired antibacterial genes associated with adaptive radiation of ladybird beetles.</title>
        <authorList>
            <person name="Li H.S."/>
            <person name="Tang X.F."/>
            <person name="Huang Y.H."/>
            <person name="Xu Z.Y."/>
            <person name="Chen M.L."/>
            <person name="Du X.Y."/>
            <person name="Qiu B.Y."/>
            <person name="Chen P.T."/>
            <person name="Zhang W."/>
            <person name="Slipinski A."/>
            <person name="Escalona H.E."/>
            <person name="Waterhouse R.M."/>
            <person name="Zwick A."/>
            <person name="Pang H."/>
        </authorList>
    </citation>
    <scope>NUCLEOTIDE SEQUENCE [LARGE SCALE GENOMIC DNA]</scope>
    <source>
        <strain evidence="1">SYSU2018</strain>
    </source>
</reference>
<name>A0ABD2PJN1_9CUCU</name>
<evidence type="ECO:0000313" key="2">
    <source>
        <dbReference type="Proteomes" id="UP001516400"/>
    </source>
</evidence>
<dbReference type="Proteomes" id="UP001516400">
    <property type="component" value="Unassembled WGS sequence"/>
</dbReference>
<evidence type="ECO:0000313" key="1">
    <source>
        <dbReference type="EMBL" id="KAL3290470.1"/>
    </source>
</evidence>
<comment type="caution">
    <text evidence="1">The sequence shown here is derived from an EMBL/GenBank/DDBJ whole genome shotgun (WGS) entry which is preliminary data.</text>
</comment>
<proteinExistence type="predicted"/>
<keyword evidence="2" id="KW-1185">Reference proteome</keyword>
<dbReference type="AlphaFoldDB" id="A0ABD2PJN1"/>
<sequence length="119" mass="13233">MKSLPLLKSHNRKLISELSNQFDSVKQEMKVYNGINKAMMRVIGNGTTKSTERKQISVLRNTSTNSEPIAGKSWFTLLTAVAKATEIHVPCLAPSTKVEDIVDFLKDVIPDESCTQLNL</sequence>